<evidence type="ECO:0000259" key="7">
    <source>
        <dbReference type="Pfam" id="PF24986"/>
    </source>
</evidence>
<dbReference type="OrthoDB" id="9783509at2"/>
<dbReference type="SUPFAM" id="SSF50346">
    <property type="entry name" value="PRC-barrel domain"/>
    <property type="match status" value="1"/>
</dbReference>
<dbReference type="InterPro" id="IPR002676">
    <property type="entry name" value="RimM_N"/>
</dbReference>
<dbReference type="EMBL" id="RCDA01000002">
    <property type="protein sequence ID" value="RLK48654.1"/>
    <property type="molecule type" value="Genomic_DNA"/>
</dbReference>
<evidence type="ECO:0000256" key="2">
    <source>
        <dbReference type="ARBA" id="ARBA00022517"/>
    </source>
</evidence>
<evidence type="ECO:0000256" key="1">
    <source>
        <dbReference type="ARBA" id="ARBA00022490"/>
    </source>
</evidence>
<proteinExistence type="inferred from homology"/>
<dbReference type="GO" id="GO:0006364">
    <property type="term" value="P:rRNA processing"/>
    <property type="evidence" value="ECO:0007669"/>
    <property type="project" value="UniProtKB-UniRule"/>
</dbReference>
<dbReference type="Pfam" id="PF01782">
    <property type="entry name" value="RimM"/>
    <property type="match status" value="1"/>
</dbReference>
<evidence type="ECO:0000259" key="6">
    <source>
        <dbReference type="Pfam" id="PF01782"/>
    </source>
</evidence>
<dbReference type="InterPro" id="IPR056792">
    <property type="entry name" value="PRC_RimM"/>
</dbReference>
<dbReference type="GO" id="GO:0005840">
    <property type="term" value="C:ribosome"/>
    <property type="evidence" value="ECO:0007669"/>
    <property type="project" value="InterPro"/>
</dbReference>
<dbReference type="PANTHER" id="PTHR33692:SF1">
    <property type="entry name" value="RIBOSOME MATURATION FACTOR RIMM"/>
    <property type="match status" value="1"/>
</dbReference>
<evidence type="ECO:0000313" key="8">
    <source>
        <dbReference type="EMBL" id="RLK48654.1"/>
    </source>
</evidence>
<feature type="domain" description="Ribosome maturation factor RimM PRC barrel" evidence="7">
    <location>
        <begin position="101"/>
        <end position="166"/>
    </location>
</feature>
<organism evidence="8 9">
    <name type="scientific">Alkalispirillum mobile</name>
    <dbReference type="NCBI Taxonomy" id="85925"/>
    <lineage>
        <taxon>Bacteria</taxon>
        <taxon>Pseudomonadati</taxon>
        <taxon>Pseudomonadota</taxon>
        <taxon>Gammaproteobacteria</taxon>
        <taxon>Chromatiales</taxon>
        <taxon>Ectothiorhodospiraceae</taxon>
        <taxon>Alkalispirillum</taxon>
    </lineage>
</organism>
<dbReference type="GO" id="GO:0042274">
    <property type="term" value="P:ribosomal small subunit biogenesis"/>
    <property type="evidence" value="ECO:0007669"/>
    <property type="project" value="UniProtKB-UniRule"/>
</dbReference>
<dbReference type="InterPro" id="IPR009000">
    <property type="entry name" value="Transl_B-barrel_sf"/>
</dbReference>
<comment type="similarity">
    <text evidence="5">Belongs to the RimM family.</text>
</comment>
<dbReference type="InterPro" id="IPR011961">
    <property type="entry name" value="RimM"/>
</dbReference>
<dbReference type="GO" id="GO:0005737">
    <property type="term" value="C:cytoplasm"/>
    <property type="evidence" value="ECO:0007669"/>
    <property type="project" value="UniProtKB-SubCell"/>
</dbReference>
<dbReference type="InterPro" id="IPR036976">
    <property type="entry name" value="RimM_N_sf"/>
</dbReference>
<dbReference type="InterPro" id="IPR011033">
    <property type="entry name" value="PRC_barrel-like_sf"/>
</dbReference>
<comment type="subcellular location">
    <subcellularLocation>
        <location evidence="5">Cytoplasm</location>
    </subcellularLocation>
</comment>
<protein>
    <recommendedName>
        <fullName evidence="5">Ribosome maturation factor RimM</fullName>
    </recommendedName>
</protein>
<dbReference type="HAMAP" id="MF_00014">
    <property type="entry name" value="Ribosome_mat_RimM"/>
    <property type="match status" value="1"/>
</dbReference>
<dbReference type="Proteomes" id="UP000275461">
    <property type="component" value="Unassembled WGS sequence"/>
</dbReference>
<evidence type="ECO:0000256" key="5">
    <source>
        <dbReference type="HAMAP-Rule" id="MF_00014"/>
    </source>
</evidence>
<dbReference type="Pfam" id="PF24986">
    <property type="entry name" value="PRC_RimM"/>
    <property type="match status" value="1"/>
</dbReference>
<keyword evidence="1 5" id="KW-0963">Cytoplasm</keyword>
<evidence type="ECO:0000256" key="3">
    <source>
        <dbReference type="ARBA" id="ARBA00022552"/>
    </source>
</evidence>
<keyword evidence="9" id="KW-1185">Reference proteome</keyword>
<evidence type="ECO:0000256" key="4">
    <source>
        <dbReference type="ARBA" id="ARBA00023186"/>
    </source>
</evidence>
<keyword evidence="3 5" id="KW-0698">rRNA processing</keyword>
<keyword evidence="4 5" id="KW-0143">Chaperone</keyword>
<dbReference type="GO" id="GO:0043022">
    <property type="term" value="F:ribosome binding"/>
    <property type="evidence" value="ECO:0007669"/>
    <property type="project" value="InterPro"/>
</dbReference>
<accession>A0A498BXW3</accession>
<dbReference type="Gene3D" id="2.30.30.240">
    <property type="entry name" value="PRC-barrel domain"/>
    <property type="match status" value="1"/>
</dbReference>
<feature type="domain" description="RimM N-terminal" evidence="6">
    <location>
        <begin position="8"/>
        <end position="88"/>
    </location>
</feature>
<reference evidence="8 9" key="1">
    <citation type="submission" date="2018-10" db="EMBL/GenBank/DDBJ databases">
        <title>Genomic Encyclopedia of Type Strains, Phase IV (KMG-IV): sequencing the most valuable type-strain genomes for metagenomic binning, comparative biology and taxonomic classification.</title>
        <authorList>
            <person name="Goeker M."/>
        </authorList>
    </citation>
    <scope>NUCLEOTIDE SEQUENCE [LARGE SCALE GENOMIC DNA]</scope>
    <source>
        <strain evidence="8 9">DSM 12769</strain>
    </source>
</reference>
<dbReference type="Gene3D" id="2.40.30.60">
    <property type="entry name" value="RimM"/>
    <property type="match status" value="1"/>
</dbReference>
<dbReference type="SUPFAM" id="SSF50447">
    <property type="entry name" value="Translation proteins"/>
    <property type="match status" value="1"/>
</dbReference>
<name>A0A498BXW3_9GAMM</name>
<comment type="caution">
    <text evidence="8">The sequence shown here is derived from an EMBL/GenBank/DDBJ whole genome shotgun (WGS) entry which is preliminary data.</text>
</comment>
<dbReference type="RefSeq" id="WP_121442301.1">
    <property type="nucleotide sequence ID" value="NZ_RCDA01000002.1"/>
</dbReference>
<evidence type="ECO:0000313" key="9">
    <source>
        <dbReference type="Proteomes" id="UP000275461"/>
    </source>
</evidence>
<dbReference type="PANTHER" id="PTHR33692">
    <property type="entry name" value="RIBOSOME MATURATION FACTOR RIMM"/>
    <property type="match status" value="1"/>
</dbReference>
<comment type="domain">
    <text evidence="5">The PRC barrel domain binds ribosomal protein uS19.</text>
</comment>
<comment type="function">
    <text evidence="5">An accessory protein needed during the final step in the assembly of 30S ribosomal subunit, possibly for assembly of the head region. Essential for efficient processing of 16S rRNA. May be needed both before and after RbfA during the maturation of 16S rRNA. It has affinity for free ribosomal 30S subunits but not for 70S ribosomes.</text>
</comment>
<sequence length="168" mass="18742">MADDIVLMGEVVGLHGVRGWVKVFSHTEPRAAILDYPRWYLRRGNADWAPVERTGGRAQGKGLVVAFEGVNDRDEAREYIGLQIGIPRGDLPELPEGQYYWADLEGLTARTPDGETLGRVAHLFATGANDVLVIKGDRERLVPFVYGEIVRRVDLQAGVIELDWDPDF</sequence>
<comment type="subunit">
    <text evidence="5">Binds ribosomal protein uS19.</text>
</comment>
<dbReference type="NCBIfam" id="TIGR02273">
    <property type="entry name" value="16S_RimM"/>
    <property type="match status" value="1"/>
</dbReference>
<dbReference type="AlphaFoldDB" id="A0A498BXW3"/>
<gene>
    <name evidence="5" type="primary">rimM</name>
    <name evidence="8" type="ORF">DFR31_1765</name>
</gene>
<keyword evidence="2 5" id="KW-0690">Ribosome biogenesis</keyword>